<organism evidence="1 2">
    <name type="scientific">Sphingobacterium griseoflavum</name>
    <dbReference type="NCBI Taxonomy" id="1474952"/>
    <lineage>
        <taxon>Bacteria</taxon>
        <taxon>Pseudomonadati</taxon>
        <taxon>Bacteroidota</taxon>
        <taxon>Sphingobacteriia</taxon>
        <taxon>Sphingobacteriales</taxon>
        <taxon>Sphingobacteriaceae</taxon>
        <taxon>Sphingobacterium</taxon>
    </lineage>
</organism>
<dbReference type="Proteomes" id="UP000620550">
    <property type="component" value="Unassembled WGS sequence"/>
</dbReference>
<sequence>MYFFENPFKPCPKIGLSIIMSTEHFQTNNLPNPEFMLMKKRDPKRINDAMKIFLKGINLL</sequence>
<name>A0ABQ3HZR3_9SPHI</name>
<accession>A0ABQ3HZR3</accession>
<comment type="caution">
    <text evidence="1">The sequence shown here is derived from an EMBL/GenBank/DDBJ whole genome shotgun (WGS) entry which is preliminary data.</text>
</comment>
<evidence type="ECO:0000313" key="1">
    <source>
        <dbReference type="EMBL" id="GHE35532.1"/>
    </source>
</evidence>
<dbReference type="EMBL" id="BNAF01000006">
    <property type="protein sequence ID" value="GHE35532.1"/>
    <property type="molecule type" value="Genomic_DNA"/>
</dbReference>
<proteinExistence type="predicted"/>
<reference evidence="2" key="1">
    <citation type="journal article" date="2019" name="Int. J. Syst. Evol. Microbiol.">
        <title>The Global Catalogue of Microorganisms (GCM) 10K type strain sequencing project: providing services to taxonomists for standard genome sequencing and annotation.</title>
        <authorList>
            <consortium name="The Broad Institute Genomics Platform"/>
            <consortium name="The Broad Institute Genome Sequencing Center for Infectious Disease"/>
            <person name="Wu L."/>
            <person name="Ma J."/>
        </authorList>
    </citation>
    <scope>NUCLEOTIDE SEQUENCE [LARGE SCALE GENOMIC DNA]</scope>
    <source>
        <strain evidence="2">CGMCC 1.12966</strain>
    </source>
</reference>
<gene>
    <name evidence="1" type="ORF">GCM10017764_18510</name>
</gene>
<protein>
    <submittedName>
        <fullName evidence="1">Uncharacterized protein</fullName>
    </submittedName>
</protein>
<keyword evidence="2" id="KW-1185">Reference proteome</keyword>
<evidence type="ECO:0000313" key="2">
    <source>
        <dbReference type="Proteomes" id="UP000620550"/>
    </source>
</evidence>